<reference evidence="3" key="2">
    <citation type="journal article" date="2013" name="Stand. Genomic Sci.">
        <title>Complete genome sequence of Desulfocapsa sulfexigens, a marine deltaproteobacterium specialized in disproportionating inorganic sulfur compounds.</title>
        <authorList>
            <person name="Finster K.W."/>
            <person name="Kjeldsen K.U."/>
            <person name="Kube M."/>
            <person name="Reinhardt R."/>
            <person name="Mussmann M."/>
            <person name="Amann R."/>
            <person name="Schreiber L."/>
        </authorList>
    </citation>
    <scope>NUCLEOTIDE SEQUENCE [LARGE SCALE GENOMIC DNA]</scope>
    <source>
        <strain evidence="3">DSM 10523 / SB164P1</strain>
    </source>
</reference>
<gene>
    <name evidence="2" type="ordered locus">BN4_10823</name>
</gene>
<dbReference type="HOGENOM" id="CLU_181374_0_0_7"/>
<feature type="transmembrane region" description="Helical" evidence="1">
    <location>
        <begin position="6"/>
        <end position="25"/>
    </location>
</feature>
<dbReference type="Gene3D" id="1.20.1280.290">
    <property type="match status" value="1"/>
</dbReference>
<dbReference type="EMBL" id="FO203427">
    <property type="protein sequence ID" value="CCH48060.1"/>
    <property type="molecule type" value="Genomic_DNA"/>
</dbReference>
<keyword evidence="1" id="KW-0812">Transmembrane</keyword>
<protein>
    <recommendedName>
        <fullName evidence="4">Lipid A biosynthesis domain protein</fullName>
    </recommendedName>
</protein>
<proteinExistence type="predicted"/>
<sequence length="89" mass="10336">MQLPAYWWLLALATVLQGAFFVRLCLVRMKRKTVHSFSRATMFVLFVSCGSGLVYAVVQSDPLFFLGQACLLYLYSRMQQQKYDENNKQ</sequence>
<accession>M1WLL3</accession>
<dbReference type="AlphaFoldDB" id="M1WLL3"/>
<evidence type="ECO:0000313" key="3">
    <source>
        <dbReference type="Proteomes" id="UP000011724"/>
    </source>
</evidence>
<dbReference type="eggNOG" id="ENOG5032DZY">
    <property type="taxonomic scope" value="Bacteria"/>
</dbReference>
<dbReference type="PATRIC" id="fig|879567.3.peg.848"/>
<keyword evidence="1" id="KW-1133">Transmembrane helix</keyword>
<dbReference type="KEGG" id="dpi:BN4_10823"/>
<evidence type="ECO:0000256" key="1">
    <source>
        <dbReference type="SAM" id="Phobius"/>
    </source>
</evidence>
<reference evidence="2 3" key="1">
    <citation type="journal article" date="2013" name="PLoS ONE">
        <title>The first genomic and proteomic characterization of a deep-sea sulfate reducer: insights into the piezophilic lifestyle of Desulfovibrio piezophilus.</title>
        <authorList>
            <person name="Pradel N."/>
            <person name="Ji B."/>
            <person name="Gimenez G."/>
            <person name="Talla E."/>
            <person name="Lenoble P."/>
            <person name="Garel M."/>
            <person name="Tamburini C."/>
            <person name="Fourquet P."/>
            <person name="Lebrun R."/>
            <person name="Bertin P."/>
            <person name="Denis Y."/>
            <person name="Pophillat M."/>
            <person name="Barbe V."/>
            <person name="Ollivier B."/>
            <person name="Dolla A."/>
        </authorList>
    </citation>
    <scope>NUCLEOTIDE SEQUENCE [LARGE SCALE GENOMIC DNA]</scope>
    <source>
        <strain evidence="3">DSM 10523 / SB164P1</strain>
    </source>
</reference>
<name>M1WLL3_PSEP2</name>
<dbReference type="STRING" id="1322246.BN4_10823"/>
<dbReference type="BioCyc" id="DPIE1322246:BN4_RS04210-MONOMER"/>
<evidence type="ECO:0008006" key="4">
    <source>
        <dbReference type="Google" id="ProtNLM"/>
    </source>
</evidence>
<keyword evidence="1" id="KW-0472">Membrane</keyword>
<dbReference type="Proteomes" id="UP000011724">
    <property type="component" value="Chromosome"/>
</dbReference>
<feature type="transmembrane region" description="Helical" evidence="1">
    <location>
        <begin position="37"/>
        <end position="56"/>
    </location>
</feature>
<evidence type="ECO:0000313" key="2">
    <source>
        <dbReference type="EMBL" id="CCH48060.1"/>
    </source>
</evidence>
<keyword evidence="3" id="KW-1185">Reference proteome</keyword>
<organism evidence="2 3">
    <name type="scientific">Pseudodesulfovibrio piezophilus (strain DSM 21447 / JCM 15486 / C1TLV30)</name>
    <name type="common">Desulfovibrio piezophilus</name>
    <dbReference type="NCBI Taxonomy" id="1322246"/>
    <lineage>
        <taxon>Bacteria</taxon>
        <taxon>Pseudomonadati</taxon>
        <taxon>Thermodesulfobacteriota</taxon>
        <taxon>Desulfovibrionia</taxon>
        <taxon>Desulfovibrionales</taxon>
        <taxon>Desulfovibrionaceae</taxon>
    </lineage>
</organism>